<organism evidence="7 8">
    <name type="scientific">Linum trigynum</name>
    <dbReference type="NCBI Taxonomy" id="586398"/>
    <lineage>
        <taxon>Eukaryota</taxon>
        <taxon>Viridiplantae</taxon>
        <taxon>Streptophyta</taxon>
        <taxon>Embryophyta</taxon>
        <taxon>Tracheophyta</taxon>
        <taxon>Spermatophyta</taxon>
        <taxon>Magnoliopsida</taxon>
        <taxon>eudicotyledons</taxon>
        <taxon>Gunneridae</taxon>
        <taxon>Pentapetalae</taxon>
        <taxon>rosids</taxon>
        <taxon>fabids</taxon>
        <taxon>Malpighiales</taxon>
        <taxon>Linaceae</taxon>
        <taxon>Linum</taxon>
    </lineage>
</organism>
<dbReference type="Pfam" id="PF03168">
    <property type="entry name" value="LEA_2"/>
    <property type="match status" value="1"/>
</dbReference>
<dbReference type="EMBL" id="OZ034818">
    <property type="protein sequence ID" value="CAL1388262.1"/>
    <property type="molecule type" value="Genomic_DNA"/>
</dbReference>
<keyword evidence="3 5" id="KW-1133">Transmembrane helix</keyword>
<keyword evidence="2 5" id="KW-0812">Transmembrane</keyword>
<dbReference type="PANTHER" id="PTHR31234:SF65">
    <property type="entry name" value="LATE EMBRYOGENESIS ABUNDANT PROTEIN, LEA_2 SUBGROUP"/>
    <property type="match status" value="1"/>
</dbReference>
<proteinExistence type="predicted"/>
<evidence type="ECO:0000313" key="8">
    <source>
        <dbReference type="Proteomes" id="UP001497516"/>
    </source>
</evidence>
<name>A0AAV2ERD1_9ROSI</name>
<comment type="subcellular location">
    <subcellularLocation>
        <location evidence="1">Membrane</location>
        <topology evidence="1">Single-pass membrane protein</topology>
    </subcellularLocation>
</comment>
<protein>
    <recommendedName>
        <fullName evidence="6">Late embryogenesis abundant protein LEA-2 subgroup domain-containing protein</fullName>
    </recommendedName>
</protein>
<evidence type="ECO:0000313" key="7">
    <source>
        <dbReference type="EMBL" id="CAL1388262.1"/>
    </source>
</evidence>
<dbReference type="GO" id="GO:0098542">
    <property type="term" value="P:defense response to other organism"/>
    <property type="evidence" value="ECO:0007669"/>
    <property type="project" value="InterPro"/>
</dbReference>
<evidence type="ECO:0000256" key="1">
    <source>
        <dbReference type="ARBA" id="ARBA00004167"/>
    </source>
</evidence>
<gene>
    <name evidence="7" type="ORF">LTRI10_LOCUS29200</name>
</gene>
<keyword evidence="8" id="KW-1185">Reference proteome</keyword>
<feature type="transmembrane region" description="Helical" evidence="5">
    <location>
        <begin position="49"/>
        <end position="72"/>
    </location>
</feature>
<evidence type="ECO:0000259" key="6">
    <source>
        <dbReference type="Pfam" id="PF03168"/>
    </source>
</evidence>
<dbReference type="Gene3D" id="2.60.40.1820">
    <property type="match status" value="1"/>
</dbReference>
<dbReference type="InterPro" id="IPR044839">
    <property type="entry name" value="NDR1-like"/>
</dbReference>
<dbReference type="SUPFAM" id="SSF117070">
    <property type="entry name" value="LEA14-like"/>
    <property type="match status" value="1"/>
</dbReference>
<dbReference type="PANTHER" id="PTHR31234">
    <property type="entry name" value="LATE EMBRYOGENESIS ABUNDANT (LEA) HYDROXYPROLINE-RICH GLYCOPROTEIN FAMILY"/>
    <property type="match status" value="1"/>
</dbReference>
<evidence type="ECO:0000256" key="5">
    <source>
        <dbReference type="SAM" id="Phobius"/>
    </source>
</evidence>
<dbReference type="GO" id="GO:0016020">
    <property type="term" value="C:membrane"/>
    <property type="evidence" value="ECO:0007669"/>
    <property type="project" value="UniProtKB-SubCell"/>
</dbReference>
<sequence length="227" mass="24193">MSINPETPESTALEIAAQVKPSAPPHPPWQFPGPDPDEEASQFLPHRNFLRFCGCSAAIILMAAMLFLILLFTAFRIKVPHVAVAGVTSAGPQTLNRLRNGTATVLADVKVRNPNAAAFRFGGGGATIYYRETVVGEAATPPGRAKARGTVHMSVAVEISGEKLSGVSRLTEDVKSGSLMMSCVTRIPGDVKIITKKHMVVKTICAVKYDYATGQLTAGHCSQYVIS</sequence>
<accession>A0AAV2ERD1</accession>
<dbReference type="Proteomes" id="UP001497516">
    <property type="component" value="Chromosome 5"/>
</dbReference>
<reference evidence="7 8" key="1">
    <citation type="submission" date="2024-04" db="EMBL/GenBank/DDBJ databases">
        <authorList>
            <person name="Fracassetti M."/>
        </authorList>
    </citation>
    <scope>NUCLEOTIDE SEQUENCE [LARGE SCALE GENOMIC DNA]</scope>
</reference>
<evidence type="ECO:0000256" key="3">
    <source>
        <dbReference type="ARBA" id="ARBA00022989"/>
    </source>
</evidence>
<evidence type="ECO:0000256" key="4">
    <source>
        <dbReference type="ARBA" id="ARBA00023136"/>
    </source>
</evidence>
<feature type="domain" description="Late embryogenesis abundant protein LEA-2 subgroup" evidence="6">
    <location>
        <begin position="109"/>
        <end position="194"/>
    </location>
</feature>
<evidence type="ECO:0000256" key="2">
    <source>
        <dbReference type="ARBA" id="ARBA00022692"/>
    </source>
</evidence>
<keyword evidence="4 5" id="KW-0472">Membrane</keyword>
<dbReference type="InterPro" id="IPR004864">
    <property type="entry name" value="LEA_2"/>
</dbReference>
<dbReference type="AlphaFoldDB" id="A0AAV2ERD1"/>